<evidence type="ECO:0000259" key="3">
    <source>
        <dbReference type="Pfam" id="PF08719"/>
    </source>
</evidence>
<name>A0ABY3XWX3_9ACTN</name>
<dbReference type="EMBL" id="CP093846">
    <property type="protein sequence ID" value="UNS98912.1"/>
    <property type="molecule type" value="Genomic_DNA"/>
</dbReference>
<dbReference type="Pfam" id="PF08719">
    <property type="entry name" value="NADAR"/>
    <property type="match status" value="1"/>
</dbReference>
<accession>A0ABY3XWX3</accession>
<proteinExistence type="predicted"/>
<evidence type="ECO:0000256" key="2">
    <source>
        <dbReference type="ARBA" id="ARBA00000751"/>
    </source>
</evidence>
<dbReference type="RefSeq" id="WP_242754283.1">
    <property type="nucleotide sequence ID" value="NZ_CP093846.1"/>
</dbReference>
<organism evidence="4 5">
    <name type="scientific">Streptomyces tubbatahanensis</name>
    <dbReference type="NCBI Taxonomy" id="2923272"/>
    <lineage>
        <taxon>Bacteria</taxon>
        <taxon>Bacillati</taxon>
        <taxon>Actinomycetota</taxon>
        <taxon>Actinomycetes</taxon>
        <taxon>Kitasatosporales</taxon>
        <taxon>Streptomycetaceae</taxon>
        <taxon>Streptomyces</taxon>
    </lineage>
</organism>
<comment type="catalytic activity">
    <reaction evidence="2">
        <text>2,5-diamino-6-hydroxy-4-(5-phosphoribosylamino)-pyrimidine + H2O = 2,5,6-triamino-4-hydroxypyrimidine + D-ribose 5-phosphate</text>
        <dbReference type="Rhea" id="RHEA:23436"/>
        <dbReference type="ChEBI" id="CHEBI:15377"/>
        <dbReference type="ChEBI" id="CHEBI:58614"/>
        <dbReference type="ChEBI" id="CHEBI:78346"/>
        <dbReference type="ChEBI" id="CHEBI:137796"/>
    </reaction>
</comment>
<reference evidence="4 5" key="1">
    <citation type="journal article" date="2023" name="Microbiol. Spectr.">
        <title>Synergy between Genome Mining, Metabolomics, and Bioinformatics Uncovers Antibacterial Chlorinated Carbazole Alkaloids and Their Biosynthetic Gene Cluster from Streptomyces tubbatahanensis sp. nov., a Novel Actinomycete Isolated from Sulu Sea, Philippines.</title>
        <authorList>
            <person name="Tenebro C.P."/>
            <person name="Trono D.J.V.L."/>
            <person name="Balida L.A.P."/>
            <person name="Bayog L.K.A."/>
            <person name="Bruna J.R."/>
            <person name="Sabido E.M."/>
            <person name="Caspe D.P.C."/>
            <person name="de Los Santos E.L.C."/>
            <person name="Saludes J.P."/>
            <person name="Dalisay D.S."/>
        </authorList>
    </citation>
    <scope>NUCLEOTIDE SEQUENCE [LARGE SCALE GENOMIC DNA]</scope>
    <source>
        <strain evidence="4 5">DSD3025</strain>
    </source>
</reference>
<sequence>MSRAANGTAARDVVELGAVVRAGRRVKYLFFWGHQPPASGGIGPGCLSQWWPARFRVDGVEYPGAEHYMMAEKARLFGDEETRRRVLEAPHPGAAKALGRRVRGFDEETWARERYGIVVAANTAKFGQDPRLAAFLAGTAGRVLVEASPVDRVWGIGLAADDARATDPARWRGDNLLGFALMETREALGRARRQSPG</sequence>
<evidence type="ECO:0000256" key="1">
    <source>
        <dbReference type="ARBA" id="ARBA00000022"/>
    </source>
</evidence>
<feature type="domain" description="NADAR" evidence="3">
    <location>
        <begin position="30"/>
        <end position="188"/>
    </location>
</feature>
<evidence type="ECO:0000313" key="4">
    <source>
        <dbReference type="EMBL" id="UNS98912.1"/>
    </source>
</evidence>
<dbReference type="InterPro" id="IPR012816">
    <property type="entry name" value="NADAR"/>
</dbReference>
<gene>
    <name evidence="4" type="ORF">MMF93_22455</name>
</gene>
<dbReference type="Gene3D" id="1.10.357.40">
    <property type="entry name" value="YbiA-like"/>
    <property type="match status" value="1"/>
</dbReference>
<keyword evidence="5" id="KW-1185">Reference proteome</keyword>
<dbReference type="SUPFAM" id="SSF143990">
    <property type="entry name" value="YbiA-like"/>
    <property type="match status" value="1"/>
</dbReference>
<evidence type="ECO:0000313" key="5">
    <source>
        <dbReference type="Proteomes" id="UP001202244"/>
    </source>
</evidence>
<dbReference type="Proteomes" id="UP001202244">
    <property type="component" value="Chromosome"/>
</dbReference>
<comment type="catalytic activity">
    <reaction evidence="1">
        <text>5-amino-6-(5-phospho-D-ribosylamino)uracil + H2O = 5,6-diaminouracil + D-ribose 5-phosphate</text>
        <dbReference type="Rhea" id="RHEA:55020"/>
        <dbReference type="ChEBI" id="CHEBI:15377"/>
        <dbReference type="ChEBI" id="CHEBI:46252"/>
        <dbReference type="ChEBI" id="CHEBI:58453"/>
        <dbReference type="ChEBI" id="CHEBI:78346"/>
    </reaction>
</comment>
<dbReference type="CDD" id="cd15457">
    <property type="entry name" value="NADAR"/>
    <property type="match status" value="1"/>
</dbReference>
<dbReference type="NCBIfam" id="TIGR02464">
    <property type="entry name" value="ribofla_fusion"/>
    <property type="match status" value="1"/>
</dbReference>
<protein>
    <submittedName>
        <fullName evidence="4">NADAR family protein</fullName>
    </submittedName>
</protein>
<dbReference type="InterPro" id="IPR037238">
    <property type="entry name" value="YbiA-like_sf"/>
</dbReference>